<organism evidence="2 3">
    <name type="scientific">Pseudidiomarina halophila</name>
    <dbReference type="NCBI Taxonomy" id="1449799"/>
    <lineage>
        <taxon>Bacteria</taxon>
        <taxon>Pseudomonadati</taxon>
        <taxon>Pseudomonadota</taxon>
        <taxon>Gammaproteobacteria</taxon>
        <taxon>Alteromonadales</taxon>
        <taxon>Idiomarinaceae</taxon>
        <taxon>Pseudidiomarina</taxon>
    </lineage>
</organism>
<reference evidence="3" key="1">
    <citation type="journal article" date="2018" name="Front. Microbiol.">
        <title>Genome-Based Analysis Reveals the Taxonomy and Diversity of the Family Idiomarinaceae.</title>
        <authorList>
            <person name="Liu Y."/>
            <person name="Lai Q."/>
            <person name="Shao Z."/>
        </authorList>
    </citation>
    <scope>NUCLEOTIDE SEQUENCE [LARGE SCALE GENOMIC DNA]</scope>
    <source>
        <strain evidence="3">BH195</strain>
    </source>
</reference>
<evidence type="ECO:0000313" key="3">
    <source>
        <dbReference type="Proteomes" id="UP000287198"/>
    </source>
</evidence>
<sequence length="389" mass="43786">MSKTRPNQSNYLNRLSAQLTQGLWRVAADFSWYQGTSSEPVAAPTKRVPVVVLARQLYQEQWQTFAIRSQRELKKIVQLRDDGDASVMHFIGAEHDGQRQVLTVRLTERGLAAAAQGYVVLPETLVLNAALDNGFYQIGADSRVYFMLCDDKQWKSALQSPLLKTAETAKLALGAAAEQTPKTITLAQLQALLPQGVKRLGYRMWQQGWQRVSTTRAFPWRQTLIASTAVVALYAAISTLYLFGERWWLERQLAAIDDDVAVVLQQQTAMQDARQNIEALEKYQTNWQAVNQFWQVYRLIEEQQLQLNFLRGDFQTFMLSGVADGALPFLQKLNASPAVAEADFDAPVRSNGSEQRFIIKFAFTESDVWQQKVMPADTASPTAGEATDE</sequence>
<accession>A0A432XX06</accession>
<dbReference type="EMBL" id="PIPW01000002">
    <property type="protein sequence ID" value="RUO53154.1"/>
    <property type="molecule type" value="Genomic_DNA"/>
</dbReference>
<proteinExistence type="predicted"/>
<keyword evidence="1" id="KW-1133">Transmembrane helix</keyword>
<evidence type="ECO:0000256" key="1">
    <source>
        <dbReference type="SAM" id="Phobius"/>
    </source>
</evidence>
<feature type="transmembrane region" description="Helical" evidence="1">
    <location>
        <begin position="224"/>
        <end position="243"/>
    </location>
</feature>
<gene>
    <name evidence="2" type="ORF">CWI69_09035</name>
</gene>
<comment type="caution">
    <text evidence="2">The sequence shown here is derived from an EMBL/GenBank/DDBJ whole genome shotgun (WGS) entry which is preliminary data.</text>
</comment>
<evidence type="ECO:0008006" key="4">
    <source>
        <dbReference type="Google" id="ProtNLM"/>
    </source>
</evidence>
<protein>
    <recommendedName>
        <fullName evidence="4">Fimbrial assembly protein</fullName>
    </recommendedName>
</protein>
<keyword evidence="3" id="KW-1185">Reference proteome</keyword>
<keyword evidence="1" id="KW-0812">Transmembrane</keyword>
<dbReference type="AlphaFoldDB" id="A0A432XX06"/>
<dbReference type="Proteomes" id="UP000287198">
    <property type="component" value="Unassembled WGS sequence"/>
</dbReference>
<dbReference type="RefSeq" id="WP_126763861.1">
    <property type="nucleotide sequence ID" value="NZ_JBHLTZ010000012.1"/>
</dbReference>
<evidence type="ECO:0000313" key="2">
    <source>
        <dbReference type="EMBL" id="RUO53154.1"/>
    </source>
</evidence>
<name>A0A432XX06_9GAMM</name>
<keyword evidence="1" id="KW-0472">Membrane</keyword>
<dbReference type="OrthoDB" id="6236187at2"/>